<reference evidence="1 2" key="1">
    <citation type="submission" date="2020-11" db="EMBL/GenBank/DDBJ databases">
        <title>Winogradskyella marina sp. nov., isolated from marine sediment.</title>
        <authorList>
            <person name="Bo J."/>
            <person name="Wang S."/>
            <person name="Song X."/>
            <person name="Du Z."/>
        </authorList>
    </citation>
    <scope>NUCLEOTIDE SEQUENCE [LARGE SCALE GENOMIC DNA]</scope>
    <source>
        <strain evidence="1 2">F6397</strain>
    </source>
</reference>
<dbReference type="SUPFAM" id="SSF52266">
    <property type="entry name" value="SGNH hydrolase"/>
    <property type="match status" value="1"/>
</dbReference>
<dbReference type="EMBL" id="JADOET010000013">
    <property type="protein sequence ID" value="MBF8150989.1"/>
    <property type="molecule type" value="Genomic_DNA"/>
</dbReference>
<keyword evidence="2" id="KW-1185">Reference proteome</keyword>
<gene>
    <name evidence="1" type="ORF">ITJ86_13845</name>
</gene>
<organism evidence="1 2">
    <name type="scientific">Winogradskyella marina</name>
    <dbReference type="NCBI Taxonomy" id="2785530"/>
    <lineage>
        <taxon>Bacteria</taxon>
        <taxon>Pseudomonadati</taxon>
        <taxon>Bacteroidota</taxon>
        <taxon>Flavobacteriia</taxon>
        <taxon>Flavobacteriales</taxon>
        <taxon>Flavobacteriaceae</taxon>
        <taxon>Winogradskyella</taxon>
    </lineage>
</organism>
<dbReference type="RefSeq" id="WP_195872245.1">
    <property type="nucleotide sequence ID" value="NZ_JADOET010000013.1"/>
</dbReference>
<sequence length="319" mass="38303">MKKFIIKLIKISFALYGVLWILQFIIDTGLRKSTDDVFVSWNKIYKGEINAEILFLGTSRTLKHYDPRVFEKELKMVSYNLGTYGTHFDTQFLIQNPYFKYNNKPKIIIQNVDITALFKTEELTNKQQYFPYYKLENYKLLSSFDKNITIEYLLPMYKYRGYSDVILNSLHSYFGISKDLQNIKGYIPKDEMWNDTFKQRLKYLKGEKFKYSHINFDSRFKVFNNLLNDLEVNSDKIFLIWAPEYIGRQKLEEEKIMYVKERYNQLAKNDKTLFFLDFTNDPMCLDTTYFYDSYHLNKIGSEKFSRQVSDSIVKHLKLD</sequence>
<evidence type="ECO:0008006" key="3">
    <source>
        <dbReference type="Google" id="ProtNLM"/>
    </source>
</evidence>
<proteinExistence type="predicted"/>
<protein>
    <recommendedName>
        <fullName evidence="3">SGNH/GDSL hydrolase family protein</fullName>
    </recommendedName>
</protein>
<comment type="caution">
    <text evidence="1">The sequence shown here is derived from an EMBL/GenBank/DDBJ whole genome shotgun (WGS) entry which is preliminary data.</text>
</comment>
<evidence type="ECO:0000313" key="2">
    <source>
        <dbReference type="Proteomes" id="UP000611215"/>
    </source>
</evidence>
<accession>A0ABS0EKK6</accession>
<name>A0ABS0EKK6_9FLAO</name>
<dbReference type="Proteomes" id="UP000611215">
    <property type="component" value="Unassembled WGS sequence"/>
</dbReference>
<evidence type="ECO:0000313" key="1">
    <source>
        <dbReference type="EMBL" id="MBF8150989.1"/>
    </source>
</evidence>